<dbReference type="OrthoDB" id="1850764at2759"/>
<dbReference type="AlphaFoldDB" id="A0A8T2K872"/>
<reference evidence="3" key="1">
    <citation type="thesis" date="2020" institute="ProQuest LLC" country="789 East Eisenhower Parkway, Ann Arbor, MI, USA">
        <title>Comparative Genomics and Chromosome Evolution.</title>
        <authorList>
            <person name="Mudd A.B."/>
        </authorList>
    </citation>
    <scope>NUCLEOTIDE SEQUENCE</scope>
    <source>
        <strain evidence="3">Female2</strain>
        <tissue evidence="3">Blood</tissue>
    </source>
</reference>
<dbReference type="Pfam" id="PF16300">
    <property type="entry name" value="WD40_4"/>
    <property type="match status" value="1"/>
</dbReference>
<evidence type="ECO:0000313" key="3">
    <source>
        <dbReference type="EMBL" id="KAG8453409.1"/>
    </source>
</evidence>
<organism evidence="3 4">
    <name type="scientific">Hymenochirus boettgeri</name>
    <name type="common">Congo dwarf clawed frog</name>
    <dbReference type="NCBI Taxonomy" id="247094"/>
    <lineage>
        <taxon>Eukaryota</taxon>
        <taxon>Metazoa</taxon>
        <taxon>Chordata</taxon>
        <taxon>Craniata</taxon>
        <taxon>Vertebrata</taxon>
        <taxon>Euteleostomi</taxon>
        <taxon>Amphibia</taxon>
        <taxon>Batrachia</taxon>
        <taxon>Anura</taxon>
        <taxon>Pipoidea</taxon>
        <taxon>Pipidae</taxon>
        <taxon>Pipinae</taxon>
        <taxon>Hymenochirus</taxon>
    </lineage>
</organism>
<evidence type="ECO:0000256" key="2">
    <source>
        <dbReference type="SAM" id="MobiDB-lite"/>
    </source>
</evidence>
<dbReference type="InterPro" id="IPR015505">
    <property type="entry name" value="Coronin"/>
</dbReference>
<accession>A0A8T2K872</accession>
<proteinExistence type="inferred from homology"/>
<protein>
    <submittedName>
        <fullName evidence="3">Uncharacterized protein</fullName>
    </submittedName>
</protein>
<dbReference type="EMBL" id="JAACNH010000001">
    <property type="protein sequence ID" value="KAG8453409.1"/>
    <property type="molecule type" value="Genomic_DNA"/>
</dbReference>
<dbReference type="InterPro" id="IPR015943">
    <property type="entry name" value="WD40/YVTN_repeat-like_dom_sf"/>
</dbReference>
<keyword evidence="4" id="KW-1185">Reference proteome</keyword>
<evidence type="ECO:0000256" key="1">
    <source>
        <dbReference type="ARBA" id="ARBA00009482"/>
    </source>
</evidence>
<evidence type="ECO:0000313" key="4">
    <source>
        <dbReference type="Proteomes" id="UP000812440"/>
    </source>
</evidence>
<dbReference type="Proteomes" id="UP000812440">
    <property type="component" value="Chromosome 1"/>
</dbReference>
<sequence length="177" mass="20110">GKGDTRVFLFEVTPEPPQFLECNTFSTSDPHKGFQFLRKLDCAVRDVEILRAMRLGSTSLEPVAFRVPRVKKEFFQDDVFPPSRVTWEPALSATDWLRGKDLQQRTINLCPDGMLAVSQAPKEAPGRKILPSSVYLQEKSDEQKKEELLNAMVAKLGNRDDPLPQEAFEGVDEDEWD</sequence>
<gene>
    <name evidence="3" type="ORF">GDO86_000150</name>
</gene>
<dbReference type="SMART" id="SM01167">
    <property type="entry name" value="DUF1900"/>
    <property type="match status" value="1"/>
</dbReference>
<dbReference type="Gene3D" id="2.130.10.10">
    <property type="entry name" value="YVTN repeat-like/Quinoprotein amine dehydrogenase"/>
    <property type="match status" value="1"/>
</dbReference>
<comment type="similarity">
    <text evidence="1">Belongs to the WD repeat coronin family.</text>
</comment>
<dbReference type="PANTHER" id="PTHR10856:SF20">
    <property type="entry name" value="CORONIN-7"/>
    <property type="match status" value="1"/>
</dbReference>
<feature type="region of interest" description="Disordered" evidence="2">
    <location>
        <begin position="156"/>
        <end position="177"/>
    </location>
</feature>
<dbReference type="PANTHER" id="PTHR10856">
    <property type="entry name" value="CORONIN"/>
    <property type="match status" value="1"/>
</dbReference>
<comment type="caution">
    <text evidence="3">The sequence shown here is derived from an EMBL/GenBank/DDBJ whole genome shotgun (WGS) entry which is preliminary data.</text>
</comment>
<feature type="non-terminal residue" evidence="3">
    <location>
        <position position="177"/>
    </location>
</feature>
<name>A0A8T2K872_9PIPI</name>